<protein>
    <submittedName>
        <fullName evidence="1">Uncharacterized protein</fullName>
    </submittedName>
</protein>
<gene>
    <name evidence="1" type="ORF">GCM10007923_04360</name>
</gene>
<proteinExistence type="predicted"/>
<sequence>MTIDRTQAIAEYIAINAALPSVPTDLRADFLSKFPEPTTEELYAGYETAHDLTEGEATDRIDDVFDVIIGDEEAGRMQQVEDSLLPVPAKYYLSGKACANILARADHRGGTIPEPLRSVLEAQAGRAA</sequence>
<evidence type="ECO:0000313" key="2">
    <source>
        <dbReference type="Proteomes" id="UP001156702"/>
    </source>
</evidence>
<dbReference type="EMBL" id="BSOP01000004">
    <property type="protein sequence ID" value="GLR49231.1"/>
    <property type="molecule type" value="Genomic_DNA"/>
</dbReference>
<organism evidence="1 2">
    <name type="scientific">Shinella yambaruensis</name>
    <dbReference type="NCBI Taxonomy" id="415996"/>
    <lineage>
        <taxon>Bacteria</taxon>
        <taxon>Pseudomonadati</taxon>
        <taxon>Pseudomonadota</taxon>
        <taxon>Alphaproteobacteria</taxon>
        <taxon>Hyphomicrobiales</taxon>
        <taxon>Rhizobiaceae</taxon>
        <taxon>Shinella</taxon>
    </lineage>
</organism>
<name>A0ABQ5ZCF7_9HYPH</name>
<keyword evidence="2" id="KW-1185">Reference proteome</keyword>
<reference evidence="2" key="1">
    <citation type="journal article" date="2019" name="Int. J. Syst. Evol. Microbiol.">
        <title>The Global Catalogue of Microorganisms (GCM) 10K type strain sequencing project: providing services to taxonomists for standard genome sequencing and annotation.</title>
        <authorList>
            <consortium name="The Broad Institute Genomics Platform"/>
            <consortium name="The Broad Institute Genome Sequencing Center for Infectious Disease"/>
            <person name="Wu L."/>
            <person name="Ma J."/>
        </authorList>
    </citation>
    <scope>NUCLEOTIDE SEQUENCE [LARGE SCALE GENOMIC DNA]</scope>
    <source>
        <strain evidence="2">NBRC 102122</strain>
    </source>
</reference>
<dbReference type="RefSeq" id="WP_244769589.1">
    <property type="nucleotide sequence ID" value="NZ_BSOP01000004.1"/>
</dbReference>
<evidence type="ECO:0000313" key="1">
    <source>
        <dbReference type="EMBL" id="GLR49231.1"/>
    </source>
</evidence>
<accession>A0ABQ5ZCF7</accession>
<comment type="caution">
    <text evidence="1">The sequence shown here is derived from an EMBL/GenBank/DDBJ whole genome shotgun (WGS) entry which is preliminary data.</text>
</comment>
<dbReference type="Proteomes" id="UP001156702">
    <property type="component" value="Unassembled WGS sequence"/>
</dbReference>